<feature type="transmembrane region" description="Helical" evidence="1">
    <location>
        <begin position="32"/>
        <end position="53"/>
    </location>
</feature>
<organism evidence="2 3">
    <name type="scientific">Priestia megaterium</name>
    <name type="common">Bacillus megaterium</name>
    <dbReference type="NCBI Taxonomy" id="1404"/>
    <lineage>
        <taxon>Bacteria</taxon>
        <taxon>Bacillati</taxon>
        <taxon>Bacillota</taxon>
        <taxon>Bacilli</taxon>
        <taxon>Bacillales</taxon>
        <taxon>Bacillaceae</taxon>
        <taxon>Priestia</taxon>
    </lineage>
</organism>
<name>A0AA86LTE9_PRIMG</name>
<keyword evidence="1" id="KW-1133">Transmembrane helix</keyword>
<accession>A0AA86LTE9</accession>
<evidence type="ECO:0000256" key="1">
    <source>
        <dbReference type="SAM" id="Phobius"/>
    </source>
</evidence>
<evidence type="ECO:0000313" key="3">
    <source>
        <dbReference type="Proteomes" id="UP000253834"/>
    </source>
</evidence>
<keyword evidence="1" id="KW-0472">Membrane</keyword>
<proteinExistence type="predicted"/>
<feature type="transmembrane region" description="Helical" evidence="1">
    <location>
        <begin position="7"/>
        <end position="26"/>
    </location>
</feature>
<dbReference type="Proteomes" id="UP000253834">
    <property type="component" value="Chromosome"/>
</dbReference>
<protein>
    <submittedName>
        <fullName evidence="2">Uncharacterized protein</fullName>
    </submittedName>
</protein>
<keyword evidence="1" id="KW-0812">Transmembrane</keyword>
<reference evidence="2 3" key="1">
    <citation type="submission" date="2017-07" db="EMBL/GenBank/DDBJ databases">
        <title>Isolation and development of strain Bacillus megaterium SR7 for enhanced growth and metabolite production under supercritical carbon dioxide.</title>
        <authorList>
            <person name="Freedman A.J.E."/>
            <person name="Peet K.C."/>
            <person name="Boock J.T."/>
            <person name="Penn K."/>
            <person name="Prather K.L.J."/>
            <person name="Thompson J.R."/>
        </authorList>
    </citation>
    <scope>NUCLEOTIDE SEQUENCE [LARGE SCALE GENOMIC DNA]</scope>
    <source>
        <strain evidence="2 3">SR7</strain>
    </source>
</reference>
<dbReference type="RefSeq" id="WP_098966828.1">
    <property type="nucleotide sequence ID" value="NZ_CP022674.1"/>
</dbReference>
<dbReference type="AlphaFoldDB" id="A0AA86LTE9"/>
<evidence type="ECO:0000313" key="2">
    <source>
        <dbReference type="EMBL" id="AXI29325.1"/>
    </source>
</evidence>
<dbReference type="EMBL" id="CP022674">
    <property type="protein sequence ID" value="AXI29325.1"/>
    <property type="molecule type" value="Genomic_DNA"/>
</dbReference>
<gene>
    <name evidence="2" type="ORF">CIB87_09985</name>
</gene>
<feature type="transmembrane region" description="Helical" evidence="1">
    <location>
        <begin position="65"/>
        <end position="86"/>
    </location>
</feature>
<sequence>MKIRFSQYSLWLSLLGIVIGVGQYFTPIYSSNILYIGIVIYLMGFLCGVIAFGKLEKGLMKYFSLTSFVLIPLLIMLGMLFFAMNFGES</sequence>